<dbReference type="AlphaFoldDB" id="A0A8J6PZ59"/>
<dbReference type="InterPro" id="IPR027417">
    <property type="entry name" value="P-loop_NTPase"/>
</dbReference>
<dbReference type="Pfam" id="PF00005">
    <property type="entry name" value="ABC_tran"/>
    <property type="match status" value="1"/>
</dbReference>
<gene>
    <name evidence="6" type="ORF">ICI42_22740</name>
</gene>
<dbReference type="InterPro" id="IPR050166">
    <property type="entry name" value="ABC_transporter_ATP-bind"/>
</dbReference>
<dbReference type="GO" id="GO:0016887">
    <property type="term" value="F:ATP hydrolysis activity"/>
    <property type="evidence" value="ECO:0007669"/>
    <property type="project" value="InterPro"/>
</dbReference>
<keyword evidence="4 6" id="KW-0067">ATP-binding</keyword>
<evidence type="ECO:0000256" key="1">
    <source>
        <dbReference type="ARBA" id="ARBA00005417"/>
    </source>
</evidence>
<evidence type="ECO:0000256" key="2">
    <source>
        <dbReference type="ARBA" id="ARBA00022448"/>
    </source>
</evidence>
<keyword evidence="7" id="KW-1185">Reference proteome</keyword>
<proteinExistence type="inferred from homology"/>
<sequence length="272" mass="29744">MTLTVVPPVAGATTTDMPALALRGVGKSFGTGDATLWAVQDFSFDIRPGEFISIIGPSGCGKSTLFSIIGGFFTRYTGEVLVDGKSGPDIRRSIGSVFQQESTFPWRTAVDNVAFPLEAAGVPKKERHERARELMNLVGLSGFEDHYPSEMSGGMRQRTAIARTLAANPKILLMDEPFAALDEQTRMLLGDKVLQIQQSLKQTTLLITHNITEAVQLSDRVIIMTYRPGTIKRVVEVNLPRPRTSEMIGSGEFSRVVGEIWADLRVEASRGM</sequence>
<protein>
    <submittedName>
        <fullName evidence="6">ABC transporter ATP-binding protein</fullName>
    </submittedName>
</protein>
<evidence type="ECO:0000313" key="6">
    <source>
        <dbReference type="EMBL" id="MBD0417458.1"/>
    </source>
</evidence>
<dbReference type="SUPFAM" id="SSF52540">
    <property type="entry name" value="P-loop containing nucleoside triphosphate hydrolases"/>
    <property type="match status" value="1"/>
</dbReference>
<dbReference type="GO" id="GO:0005524">
    <property type="term" value="F:ATP binding"/>
    <property type="evidence" value="ECO:0007669"/>
    <property type="project" value="UniProtKB-KW"/>
</dbReference>
<keyword evidence="2" id="KW-0813">Transport</keyword>
<evidence type="ECO:0000313" key="7">
    <source>
        <dbReference type="Proteomes" id="UP000643405"/>
    </source>
</evidence>
<dbReference type="InterPro" id="IPR003593">
    <property type="entry name" value="AAA+_ATPase"/>
</dbReference>
<reference evidence="6" key="1">
    <citation type="submission" date="2020-09" db="EMBL/GenBank/DDBJ databases">
        <title>Genome seq and assembly of Tianweitania sp.</title>
        <authorList>
            <person name="Chhetri G."/>
        </authorList>
    </citation>
    <scope>NUCLEOTIDE SEQUENCE</scope>
    <source>
        <strain evidence="6">Rool2</strain>
    </source>
</reference>
<keyword evidence="3" id="KW-0547">Nucleotide-binding</keyword>
<dbReference type="PANTHER" id="PTHR42788">
    <property type="entry name" value="TAURINE IMPORT ATP-BINDING PROTEIN-RELATED"/>
    <property type="match status" value="1"/>
</dbReference>
<dbReference type="SMART" id="SM00382">
    <property type="entry name" value="AAA"/>
    <property type="match status" value="1"/>
</dbReference>
<evidence type="ECO:0000259" key="5">
    <source>
        <dbReference type="PROSITE" id="PS50893"/>
    </source>
</evidence>
<organism evidence="6 7">
    <name type="scientific">Oryzicola mucosus</name>
    <dbReference type="NCBI Taxonomy" id="2767425"/>
    <lineage>
        <taxon>Bacteria</taxon>
        <taxon>Pseudomonadati</taxon>
        <taxon>Pseudomonadota</taxon>
        <taxon>Alphaproteobacteria</taxon>
        <taxon>Hyphomicrobiales</taxon>
        <taxon>Phyllobacteriaceae</taxon>
        <taxon>Oryzicola</taxon>
    </lineage>
</organism>
<dbReference type="CDD" id="cd03293">
    <property type="entry name" value="ABC_NrtD_SsuB_transporters"/>
    <property type="match status" value="1"/>
</dbReference>
<comment type="similarity">
    <text evidence="1">Belongs to the ABC transporter superfamily.</text>
</comment>
<dbReference type="PANTHER" id="PTHR42788:SF13">
    <property type="entry name" value="ALIPHATIC SULFONATES IMPORT ATP-BINDING PROTEIN SSUB"/>
    <property type="match status" value="1"/>
</dbReference>
<feature type="domain" description="ABC transporter" evidence="5">
    <location>
        <begin position="20"/>
        <end position="251"/>
    </location>
</feature>
<dbReference type="EMBL" id="JACVVX010000014">
    <property type="protein sequence ID" value="MBD0417458.1"/>
    <property type="molecule type" value="Genomic_DNA"/>
</dbReference>
<dbReference type="Proteomes" id="UP000643405">
    <property type="component" value="Unassembled WGS sequence"/>
</dbReference>
<name>A0A8J6PZ59_9HYPH</name>
<comment type="caution">
    <text evidence="6">The sequence shown here is derived from an EMBL/GenBank/DDBJ whole genome shotgun (WGS) entry which is preliminary data.</text>
</comment>
<dbReference type="Gene3D" id="3.40.50.300">
    <property type="entry name" value="P-loop containing nucleotide triphosphate hydrolases"/>
    <property type="match status" value="1"/>
</dbReference>
<evidence type="ECO:0000256" key="4">
    <source>
        <dbReference type="ARBA" id="ARBA00022840"/>
    </source>
</evidence>
<dbReference type="PROSITE" id="PS50893">
    <property type="entry name" value="ABC_TRANSPORTER_2"/>
    <property type="match status" value="1"/>
</dbReference>
<evidence type="ECO:0000256" key="3">
    <source>
        <dbReference type="ARBA" id="ARBA00022741"/>
    </source>
</evidence>
<dbReference type="InterPro" id="IPR003439">
    <property type="entry name" value="ABC_transporter-like_ATP-bd"/>
</dbReference>
<accession>A0A8J6PZ59</accession>